<name>A0ACC2RFM3_9FUNG</name>
<reference evidence="1" key="1">
    <citation type="submission" date="2022-04" db="EMBL/GenBank/DDBJ databases">
        <title>Genome of the entomopathogenic fungus Entomophthora muscae.</title>
        <authorList>
            <person name="Elya C."/>
            <person name="Lovett B.R."/>
            <person name="Lee E."/>
            <person name="Macias A.M."/>
            <person name="Hajek A.E."/>
            <person name="De Bivort B.L."/>
            <person name="Kasson M.T."/>
            <person name="De Fine Licht H.H."/>
            <person name="Stajich J.E."/>
        </authorList>
    </citation>
    <scope>NUCLEOTIDE SEQUENCE</scope>
    <source>
        <strain evidence="1">Berkeley</strain>
    </source>
</reference>
<evidence type="ECO:0000313" key="1">
    <source>
        <dbReference type="EMBL" id="KAJ9048867.1"/>
    </source>
</evidence>
<dbReference type="Proteomes" id="UP001165960">
    <property type="component" value="Unassembled WGS sequence"/>
</dbReference>
<protein>
    <submittedName>
        <fullName evidence="1">Uncharacterized protein</fullName>
    </submittedName>
</protein>
<evidence type="ECO:0000313" key="2">
    <source>
        <dbReference type="Proteomes" id="UP001165960"/>
    </source>
</evidence>
<dbReference type="EMBL" id="QTSX02007307">
    <property type="protein sequence ID" value="KAJ9048867.1"/>
    <property type="molecule type" value="Genomic_DNA"/>
</dbReference>
<organism evidence="1 2">
    <name type="scientific">Entomophthora muscae</name>
    <dbReference type="NCBI Taxonomy" id="34485"/>
    <lineage>
        <taxon>Eukaryota</taxon>
        <taxon>Fungi</taxon>
        <taxon>Fungi incertae sedis</taxon>
        <taxon>Zoopagomycota</taxon>
        <taxon>Entomophthoromycotina</taxon>
        <taxon>Entomophthoromycetes</taxon>
        <taxon>Entomophthorales</taxon>
        <taxon>Entomophthoraceae</taxon>
        <taxon>Entomophthora</taxon>
    </lineage>
</organism>
<keyword evidence="2" id="KW-1185">Reference proteome</keyword>
<accession>A0ACC2RFM3</accession>
<gene>
    <name evidence="1" type="ORF">DSO57_1030327</name>
</gene>
<sequence>MPDLPASVDPAYVKEMMTLNLACRESIMKLFAENPFYELDDLVINMLEDIHDLNKRFPGCKAALAQLEPSSSKPTSKPIESSSFQSSSKAAAAPFKPSNADNFSASISAFKHPPASMPIQLSSNTASISKTSTEASTPTLQLSATPPPTNPTTEAAPMAFQLSSSVTTTSFKDTSTPFQFSAAPASVPFRSADTEGNAVPF</sequence>
<comment type="caution">
    <text evidence="1">The sequence shown here is derived from an EMBL/GenBank/DDBJ whole genome shotgun (WGS) entry which is preliminary data.</text>
</comment>
<proteinExistence type="predicted"/>